<dbReference type="GeneID" id="20086865"/>
<organism evidence="1">
    <name type="scientific">Aphanomyces invadans</name>
    <dbReference type="NCBI Taxonomy" id="157072"/>
    <lineage>
        <taxon>Eukaryota</taxon>
        <taxon>Sar</taxon>
        <taxon>Stramenopiles</taxon>
        <taxon>Oomycota</taxon>
        <taxon>Saprolegniomycetes</taxon>
        <taxon>Saprolegniales</taxon>
        <taxon>Verrucalvaceae</taxon>
        <taxon>Aphanomyces</taxon>
    </lineage>
</organism>
<evidence type="ECO:0000313" key="1">
    <source>
        <dbReference type="EMBL" id="ETV96961.1"/>
    </source>
</evidence>
<reference evidence="1" key="1">
    <citation type="submission" date="2013-12" db="EMBL/GenBank/DDBJ databases">
        <title>The Genome Sequence of Aphanomyces invadans NJM9701.</title>
        <authorList>
            <consortium name="The Broad Institute Genomics Platform"/>
            <person name="Russ C."/>
            <person name="Tyler B."/>
            <person name="van West P."/>
            <person name="Dieguez-Uribeondo J."/>
            <person name="Young S.K."/>
            <person name="Zeng Q."/>
            <person name="Gargeya S."/>
            <person name="Fitzgerald M."/>
            <person name="Abouelleil A."/>
            <person name="Alvarado L."/>
            <person name="Chapman S.B."/>
            <person name="Gainer-Dewar J."/>
            <person name="Goldberg J."/>
            <person name="Griggs A."/>
            <person name="Gujja S."/>
            <person name="Hansen M."/>
            <person name="Howarth C."/>
            <person name="Imamovic A."/>
            <person name="Ireland A."/>
            <person name="Larimer J."/>
            <person name="McCowan C."/>
            <person name="Murphy C."/>
            <person name="Pearson M."/>
            <person name="Poon T.W."/>
            <person name="Priest M."/>
            <person name="Roberts A."/>
            <person name="Saif S."/>
            <person name="Shea T."/>
            <person name="Sykes S."/>
            <person name="Wortman J."/>
            <person name="Nusbaum C."/>
            <person name="Birren B."/>
        </authorList>
    </citation>
    <scope>NUCLEOTIDE SEQUENCE [LARGE SCALE GENOMIC DNA]</scope>
    <source>
        <strain evidence="1">NJM9701</strain>
    </source>
</reference>
<proteinExistence type="predicted"/>
<protein>
    <submittedName>
        <fullName evidence="1">Uncharacterized protein</fullName>
    </submittedName>
</protein>
<dbReference type="EMBL" id="KI913974">
    <property type="protein sequence ID" value="ETV96961.1"/>
    <property type="molecule type" value="Genomic_DNA"/>
</dbReference>
<gene>
    <name evidence="1" type="ORF">H310_09815</name>
</gene>
<dbReference type="VEuPathDB" id="FungiDB:H310_09815"/>
<accession>A0A024TTM8</accession>
<sequence>MSSATISARTVANSGAHDGTCGMYCRTNATDISVQGTHALTWLGSHWQMAIALYDEAVVRPAKITAAIMLSRVGCDKNDLFESVHSSSYVKTVTMHNVSTCDVVMSPHSGLPPYDTISGRCHVGTIGVSKSGGVIFMYAACVALRAALAAASAFGGTAIADRNVSRIVRTATFADAGTGT</sequence>
<name>A0A024TTM8_9STRA</name>
<dbReference type="RefSeq" id="XP_008874207.1">
    <property type="nucleotide sequence ID" value="XM_008875985.1"/>
</dbReference>
<dbReference type="AlphaFoldDB" id="A0A024TTM8"/>